<dbReference type="EMBL" id="UZAD01000075">
    <property type="protein sequence ID" value="VDN82310.1"/>
    <property type="molecule type" value="Genomic_DNA"/>
</dbReference>
<dbReference type="AlphaFoldDB" id="A0A0N4SZB4"/>
<protein>
    <submittedName>
        <fullName evidence="3">ZP domain-containing protein</fullName>
    </submittedName>
</protein>
<keyword evidence="2" id="KW-1185">Reference proteome</keyword>
<gene>
    <name evidence="1" type="ORF">BPAG_LOCUS1124</name>
</gene>
<reference evidence="1 2" key="2">
    <citation type="submission" date="2018-11" db="EMBL/GenBank/DDBJ databases">
        <authorList>
            <consortium name="Pathogen Informatics"/>
        </authorList>
    </citation>
    <scope>NUCLEOTIDE SEQUENCE [LARGE SCALE GENOMIC DNA]</scope>
</reference>
<name>A0A0N4SZB4_BRUPA</name>
<evidence type="ECO:0000313" key="3">
    <source>
        <dbReference type="WBParaSite" id="BPAG_0000112301-mRNA-1"/>
    </source>
</evidence>
<evidence type="ECO:0000313" key="1">
    <source>
        <dbReference type="EMBL" id="VDN82310.1"/>
    </source>
</evidence>
<organism evidence="3">
    <name type="scientific">Brugia pahangi</name>
    <name type="common">Filarial nematode worm</name>
    <dbReference type="NCBI Taxonomy" id="6280"/>
    <lineage>
        <taxon>Eukaryota</taxon>
        <taxon>Metazoa</taxon>
        <taxon>Ecdysozoa</taxon>
        <taxon>Nematoda</taxon>
        <taxon>Chromadorea</taxon>
        <taxon>Rhabditida</taxon>
        <taxon>Spirurina</taxon>
        <taxon>Spiruromorpha</taxon>
        <taxon>Filarioidea</taxon>
        <taxon>Onchocercidae</taxon>
        <taxon>Brugia</taxon>
    </lineage>
</organism>
<dbReference type="WBParaSite" id="BPAG_0000112301-mRNA-1">
    <property type="protein sequence ID" value="BPAG_0000112301-mRNA-1"/>
    <property type="gene ID" value="BPAG_0000112301"/>
</dbReference>
<reference evidence="3" key="1">
    <citation type="submission" date="2017-02" db="UniProtKB">
        <authorList>
            <consortium name="WormBaseParasite"/>
        </authorList>
    </citation>
    <scope>IDENTIFICATION</scope>
</reference>
<dbReference type="Proteomes" id="UP000278627">
    <property type="component" value="Unassembled WGS sequence"/>
</dbReference>
<evidence type="ECO:0000313" key="2">
    <source>
        <dbReference type="Proteomes" id="UP000278627"/>
    </source>
</evidence>
<sequence>MLCYALLHQSTKSKYHLVCSKQLINNTLLPCSNIIYLTRKLNLVNRSDDIILSEKQLRSSVNKGEFLKVNTTFSTVDSLQYPNHYCEMQTKIFQILQSSMHNSCEENRLCDNKYILTETADKEFFPYMEIHRILLSVSLITAILITSTTAIRNHPYDSYSKSTNSDVYK</sequence>
<accession>A0A0N4SZB4</accession>
<proteinExistence type="predicted"/>